<feature type="transmembrane region" description="Helical" evidence="2">
    <location>
        <begin position="37"/>
        <end position="63"/>
    </location>
</feature>
<dbReference type="Proteomes" id="UP000516437">
    <property type="component" value="Chromosome 4"/>
</dbReference>
<keyword evidence="2" id="KW-1133">Transmembrane helix</keyword>
<comment type="caution">
    <text evidence="4">The sequence shown here is derived from an EMBL/GenBank/DDBJ whole genome shotgun (WGS) entry which is preliminary data.</text>
</comment>
<gene>
    <name evidence="4" type="ORF">CJ030_MR4G025314</name>
</gene>
<dbReference type="OrthoDB" id="764273at2759"/>
<reference evidence="4 5" key="1">
    <citation type="journal article" date="2019" name="Plant Biotechnol. J.">
        <title>The red bayberry genome and genetic basis of sex determination.</title>
        <authorList>
            <person name="Jia H.M."/>
            <person name="Jia H.J."/>
            <person name="Cai Q.L."/>
            <person name="Wang Y."/>
            <person name="Zhao H.B."/>
            <person name="Yang W.F."/>
            <person name="Wang G.Y."/>
            <person name="Li Y.H."/>
            <person name="Zhan D.L."/>
            <person name="Shen Y.T."/>
            <person name="Niu Q.F."/>
            <person name="Chang L."/>
            <person name="Qiu J."/>
            <person name="Zhao L."/>
            <person name="Xie H.B."/>
            <person name="Fu W.Y."/>
            <person name="Jin J."/>
            <person name="Li X.W."/>
            <person name="Jiao Y."/>
            <person name="Zhou C.C."/>
            <person name="Tu T."/>
            <person name="Chai C.Y."/>
            <person name="Gao J.L."/>
            <person name="Fan L.J."/>
            <person name="van de Weg E."/>
            <person name="Wang J.Y."/>
            <person name="Gao Z.S."/>
        </authorList>
    </citation>
    <scope>NUCLEOTIDE SEQUENCE [LARGE SCALE GENOMIC DNA]</scope>
    <source>
        <tissue evidence="4">Leaves</tissue>
    </source>
</reference>
<name>A0A6A1VTN5_9ROSI</name>
<evidence type="ECO:0000256" key="1">
    <source>
        <dbReference type="SAM" id="MobiDB-lite"/>
    </source>
</evidence>
<dbReference type="InterPro" id="IPR004864">
    <property type="entry name" value="LEA_2"/>
</dbReference>
<dbReference type="Gene3D" id="2.60.40.1820">
    <property type="match status" value="1"/>
</dbReference>
<evidence type="ECO:0000313" key="5">
    <source>
        <dbReference type="Proteomes" id="UP000516437"/>
    </source>
</evidence>
<keyword evidence="2" id="KW-0472">Membrane</keyword>
<evidence type="ECO:0000259" key="3">
    <source>
        <dbReference type="Pfam" id="PF03168"/>
    </source>
</evidence>
<evidence type="ECO:0000313" key="4">
    <source>
        <dbReference type="EMBL" id="KAB1215396.1"/>
    </source>
</evidence>
<dbReference type="Pfam" id="PF03168">
    <property type="entry name" value="LEA_2"/>
    <property type="match status" value="1"/>
</dbReference>
<feature type="region of interest" description="Disordered" evidence="1">
    <location>
        <begin position="1"/>
        <end position="23"/>
    </location>
</feature>
<dbReference type="PANTHER" id="PTHR31852">
    <property type="entry name" value="LATE EMBRYOGENESIS ABUNDANT (LEA) HYDROXYPROLINE-RICH GLYCOPROTEIN FAMILY"/>
    <property type="match status" value="1"/>
</dbReference>
<evidence type="ECO:0000256" key="2">
    <source>
        <dbReference type="SAM" id="Phobius"/>
    </source>
</evidence>
<accession>A0A6A1VTN5</accession>
<dbReference type="SUPFAM" id="SSF117070">
    <property type="entry name" value="LEA14-like"/>
    <property type="match status" value="1"/>
</dbReference>
<dbReference type="InterPro" id="IPR055301">
    <property type="entry name" value="Lea14-like_2"/>
</dbReference>
<organism evidence="4 5">
    <name type="scientific">Morella rubra</name>
    <name type="common">Chinese bayberry</name>
    <dbReference type="NCBI Taxonomy" id="262757"/>
    <lineage>
        <taxon>Eukaryota</taxon>
        <taxon>Viridiplantae</taxon>
        <taxon>Streptophyta</taxon>
        <taxon>Embryophyta</taxon>
        <taxon>Tracheophyta</taxon>
        <taxon>Spermatophyta</taxon>
        <taxon>Magnoliopsida</taxon>
        <taxon>eudicotyledons</taxon>
        <taxon>Gunneridae</taxon>
        <taxon>Pentapetalae</taxon>
        <taxon>rosids</taxon>
        <taxon>fabids</taxon>
        <taxon>Fagales</taxon>
        <taxon>Myricaceae</taxon>
        <taxon>Morella</taxon>
    </lineage>
</organism>
<keyword evidence="5" id="KW-1185">Reference proteome</keyword>
<dbReference type="EMBL" id="RXIC02000022">
    <property type="protein sequence ID" value="KAB1215396.1"/>
    <property type="molecule type" value="Genomic_DNA"/>
</dbReference>
<sequence length="218" mass="23763">MSEKEQDKPLAPAASRPRSDEDLEALSREPKFRQGRYISCCGCVTAILLILSVIILILAFTVFHIRDPMIKMNSLALQKVVLVNGALPEDANITVIADVSVKNPNAVSFTYDNSTSTISYRGTVVGETKIPSGKAKAKHTLRMNLTIHIVADKVLAVPGLSSDWNSGALTLNSYTKLSGRVKILNIIKRNVVVETNCTIHYNVKSGAIQDECNPRVSV</sequence>
<proteinExistence type="predicted"/>
<feature type="domain" description="Late embryogenesis abundant protein LEA-2 subgroup" evidence="3">
    <location>
        <begin position="99"/>
        <end position="198"/>
    </location>
</feature>
<protein>
    <recommendedName>
        <fullName evidence="3">Late embryogenesis abundant protein LEA-2 subgroup domain-containing protein</fullName>
    </recommendedName>
</protein>
<dbReference type="AlphaFoldDB" id="A0A6A1VTN5"/>
<keyword evidence="2" id="KW-0812">Transmembrane</keyword>